<dbReference type="InterPro" id="IPR014729">
    <property type="entry name" value="Rossmann-like_a/b/a_fold"/>
</dbReference>
<feature type="transmembrane region" description="Helical" evidence="1">
    <location>
        <begin position="93"/>
        <end position="115"/>
    </location>
</feature>
<feature type="transmembrane region" description="Helical" evidence="1">
    <location>
        <begin position="43"/>
        <end position="72"/>
    </location>
</feature>
<keyword evidence="1" id="KW-0472">Membrane</keyword>
<evidence type="ECO:0000313" key="4">
    <source>
        <dbReference type="Proteomes" id="UP000261739"/>
    </source>
</evidence>
<comment type="caution">
    <text evidence="3">The sequence shown here is derived from an EMBL/GenBank/DDBJ whole genome shotgun (WGS) entry which is preliminary data.</text>
</comment>
<dbReference type="PANTHER" id="PTHR30336">
    <property type="entry name" value="INNER MEMBRANE PROTEIN, PROBABLE PERMEASE"/>
    <property type="match status" value="1"/>
</dbReference>
<evidence type="ECO:0000313" key="3">
    <source>
        <dbReference type="EMBL" id="HCT15196.1"/>
    </source>
</evidence>
<dbReference type="InterPro" id="IPR003848">
    <property type="entry name" value="DUF218"/>
</dbReference>
<feature type="transmembrane region" description="Helical" evidence="1">
    <location>
        <begin position="135"/>
        <end position="157"/>
    </location>
</feature>
<dbReference type="Proteomes" id="UP000261739">
    <property type="component" value="Unassembled WGS sequence"/>
</dbReference>
<name>A0A3D4T0Y3_9CORY</name>
<dbReference type="CDD" id="cd06259">
    <property type="entry name" value="YdcF-like"/>
    <property type="match status" value="1"/>
</dbReference>
<dbReference type="InterPro" id="IPR051599">
    <property type="entry name" value="Cell_Envelope_Assoc"/>
</dbReference>
<organism evidence="3 4">
    <name type="scientific">Corynebacterium nuruki</name>
    <dbReference type="NCBI Taxonomy" id="1032851"/>
    <lineage>
        <taxon>Bacteria</taxon>
        <taxon>Bacillati</taxon>
        <taxon>Actinomycetota</taxon>
        <taxon>Actinomycetes</taxon>
        <taxon>Mycobacteriales</taxon>
        <taxon>Corynebacteriaceae</taxon>
        <taxon>Corynebacterium</taxon>
    </lineage>
</organism>
<keyword evidence="1" id="KW-0812">Transmembrane</keyword>
<proteinExistence type="predicted"/>
<evidence type="ECO:0000256" key="1">
    <source>
        <dbReference type="SAM" id="Phobius"/>
    </source>
</evidence>
<dbReference type="Gene3D" id="3.40.50.620">
    <property type="entry name" value="HUPs"/>
    <property type="match status" value="1"/>
</dbReference>
<dbReference type="PANTHER" id="PTHR30336:SF20">
    <property type="entry name" value="DUF218 DOMAIN-CONTAINING PROTEIN"/>
    <property type="match status" value="1"/>
</dbReference>
<dbReference type="Pfam" id="PF02698">
    <property type="entry name" value="DUF218"/>
    <property type="match status" value="1"/>
</dbReference>
<evidence type="ECO:0000259" key="2">
    <source>
        <dbReference type="Pfam" id="PF02698"/>
    </source>
</evidence>
<protein>
    <recommendedName>
        <fullName evidence="2">DUF218 domain-containing protein</fullName>
    </recommendedName>
</protein>
<feature type="domain" description="DUF218" evidence="2">
    <location>
        <begin position="176"/>
        <end position="308"/>
    </location>
</feature>
<reference evidence="3 4" key="1">
    <citation type="journal article" date="2018" name="Nat. Biotechnol.">
        <title>A standardized bacterial taxonomy based on genome phylogeny substantially revises the tree of life.</title>
        <authorList>
            <person name="Parks D.H."/>
            <person name="Chuvochina M."/>
            <person name="Waite D.W."/>
            <person name="Rinke C."/>
            <person name="Skarshewski A."/>
            <person name="Chaumeil P.A."/>
            <person name="Hugenholtz P."/>
        </authorList>
    </citation>
    <scope>NUCLEOTIDE SEQUENCE [LARGE SCALE GENOMIC DNA]</scope>
    <source>
        <strain evidence="3">UBA11247</strain>
    </source>
</reference>
<dbReference type="AlphaFoldDB" id="A0A3D4T0Y3"/>
<dbReference type="EMBL" id="DQID01000271">
    <property type="protein sequence ID" value="HCT15196.1"/>
    <property type="molecule type" value="Genomic_DNA"/>
</dbReference>
<dbReference type="STRING" id="863239.GCA_000213935_01990"/>
<sequence>MSGSVLVSVLLILLAGVTAWSVKTRSRWAGNGWLMLALAELAWLWMLVIAGGVGVAGWLWVTFALVQVFLVAVGVLVARWMGDALPGVDGRGWFHLSTVVAAAGAFSLGIGAVVLLVRCWRGLADGAPQGNSDGLVALIVLGVVGLLVWAAGVFSLLKFVRDVRRGRHRAVPRRADAVIVLGAGLVHNRVSHLLACRCDRGADAWWTLTAAAPASRVPLIVTGGRGEDEPCTEAEAMHLYLSQRGIPRGAVLEEDRATDTTENLHFSLDLLAERGVRDPHVVVCTSDFHVLRTERIVEILRAERGAAGRPFAAVVLGAPTPKPSIPASYLREFVALTIHRLLGRA</sequence>
<gene>
    <name evidence="3" type="ORF">DIW82_10550</name>
</gene>
<accession>A0A3D4T0Y3</accession>
<dbReference type="GO" id="GO:0005886">
    <property type="term" value="C:plasma membrane"/>
    <property type="evidence" value="ECO:0007669"/>
    <property type="project" value="TreeGrafter"/>
</dbReference>
<keyword evidence="1" id="KW-1133">Transmembrane helix</keyword>